<dbReference type="PROSITE" id="PS50843">
    <property type="entry name" value="EXPANSIN_CBD"/>
    <property type="match status" value="1"/>
</dbReference>
<dbReference type="SMART" id="SM00837">
    <property type="entry name" value="DPBB_1"/>
    <property type="match status" value="1"/>
</dbReference>
<reference evidence="10" key="2">
    <citation type="submission" date="2013-12" db="EMBL/GenBank/DDBJ databases">
        <authorList>
            <person name="Yu Y."/>
            <person name="Lee S."/>
            <person name="de Baynast K."/>
            <person name="Wissotski M."/>
            <person name="Liu L."/>
            <person name="Talag J."/>
            <person name="Goicoechea J."/>
            <person name="Angelova A."/>
            <person name="Jetty R."/>
            <person name="Kudrna D."/>
            <person name="Golser W."/>
            <person name="Rivera L."/>
            <person name="Zhang J."/>
            <person name="Wing R."/>
        </authorList>
    </citation>
    <scope>NUCLEOTIDE SEQUENCE</scope>
</reference>
<dbReference type="SUPFAM" id="SSF49590">
    <property type="entry name" value="PHL pollen allergen"/>
    <property type="match status" value="1"/>
</dbReference>
<dbReference type="InterPro" id="IPR007117">
    <property type="entry name" value="Expansin_CBD"/>
</dbReference>
<evidence type="ECO:0000256" key="3">
    <source>
        <dbReference type="ARBA" id="ARBA00022525"/>
    </source>
</evidence>
<evidence type="ECO:0000256" key="6">
    <source>
        <dbReference type="RuleBase" id="RU365023"/>
    </source>
</evidence>
<sequence length="263" mass="27919">MAAAASSMMTTTILAAILISLAGVATTADAKFRAMQWTPAHATFYGDETASETMGGACGYGDLYASGYGTDTAALSTTLFRDGYGCGTCYQLRCVGTSSCYRGSPVITVTATNLCPPNWSIPSDAGGWCNPPRSHFDLAKPAFMKMADWHAGIVPVMYRRVPCVRSGGVRFSLQGNGYWLLVYVMNVAGAGDVGDMWVSGGGQGWMRMSHNWGASYQAFAQLGGRELSFKVTSYTTGETILAAGVAPASWCVGLTYQARVNFR</sequence>
<feature type="domain" description="Expansin-like EG45" evidence="7">
    <location>
        <begin position="55"/>
        <end position="168"/>
    </location>
</feature>
<dbReference type="Gene3D" id="2.40.40.10">
    <property type="entry name" value="RlpA-like domain"/>
    <property type="match status" value="1"/>
</dbReference>
<protein>
    <recommendedName>
        <fullName evidence="6">Expansin</fullName>
    </recommendedName>
</protein>
<evidence type="ECO:0000259" key="7">
    <source>
        <dbReference type="PROSITE" id="PS50842"/>
    </source>
</evidence>
<dbReference type="InterPro" id="IPR009009">
    <property type="entry name" value="RlpA-like_DPBB"/>
</dbReference>
<name>A0A0D9XLW3_9ORYZ</name>
<dbReference type="Pfam" id="PF03330">
    <property type="entry name" value="DPBB_1"/>
    <property type="match status" value="1"/>
</dbReference>
<dbReference type="GO" id="GO:0005576">
    <property type="term" value="C:extracellular region"/>
    <property type="evidence" value="ECO:0007669"/>
    <property type="project" value="InterPro"/>
</dbReference>
<evidence type="ECO:0000313" key="9">
    <source>
        <dbReference type="EnsemblPlants" id="LPERR10G12920.1"/>
    </source>
</evidence>
<evidence type="ECO:0000313" key="10">
    <source>
        <dbReference type="Proteomes" id="UP000032180"/>
    </source>
</evidence>
<evidence type="ECO:0000256" key="2">
    <source>
        <dbReference type="ARBA" id="ARBA00022512"/>
    </source>
</evidence>
<feature type="chain" id="PRO_5015217381" description="Expansin" evidence="6">
    <location>
        <begin position="31"/>
        <end position="263"/>
    </location>
</feature>
<dbReference type="Gene3D" id="2.60.40.760">
    <property type="entry name" value="Expansin, cellulose-binding-like domain"/>
    <property type="match status" value="1"/>
</dbReference>
<dbReference type="SUPFAM" id="SSF50685">
    <property type="entry name" value="Barwin-like endoglucanases"/>
    <property type="match status" value="1"/>
</dbReference>
<comment type="subcellular location">
    <subcellularLocation>
        <location evidence="6">Secreted</location>
        <location evidence="6">Cell wall</location>
    </subcellularLocation>
    <subcellularLocation>
        <location evidence="6">Membrane</location>
        <topology evidence="6">Peripheral membrane protein</topology>
    </subcellularLocation>
</comment>
<keyword evidence="3 6" id="KW-0964">Secreted</keyword>
<dbReference type="Pfam" id="PF01357">
    <property type="entry name" value="Expansin_C"/>
    <property type="match status" value="1"/>
</dbReference>
<dbReference type="STRING" id="77586.A0A0D9XLW3"/>
<feature type="domain" description="Expansin-like CBD" evidence="8">
    <location>
        <begin position="178"/>
        <end position="258"/>
    </location>
</feature>
<dbReference type="InterPro" id="IPR007112">
    <property type="entry name" value="Expansin/allergen_DPBB_dom"/>
</dbReference>
<keyword evidence="5" id="KW-0472">Membrane</keyword>
<keyword evidence="6" id="KW-0961">Cell wall biogenesis/degradation</keyword>
<comment type="function">
    <text evidence="6">Causes loosening and extension of plant cell walls by disrupting non-covalent bonding between cellulose microfibrils and matrix glucans. No enzymatic activity has been found.</text>
</comment>
<keyword evidence="2 6" id="KW-0134">Cell wall</keyword>
<dbReference type="GO" id="GO:0009664">
    <property type="term" value="P:plant-type cell wall organization"/>
    <property type="evidence" value="ECO:0007669"/>
    <property type="project" value="InterPro"/>
</dbReference>
<dbReference type="PRINTS" id="PR01226">
    <property type="entry name" value="EXPANSIN"/>
</dbReference>
<evidence type="ECO:0000259" key="8">
    <source>
        <dbReference type="PROSITE" id="PS50843"/>
    </source>
</evidence>
<accession>A0A0D9XLW3</accession>
<comment type="similarity">
    <text evidence="1 6">Belongs to the expansin family. Expansin A subfamily.</text>
</comment>
<keyword evidence="4 6" id="KW-0732">Signal</keyword>
<dbReference type="InterPro" id="IPR036908">
    <property type="entry name" value="RlpA-like_sf"/>
</dbReference>
<dbReference type="PROSITE" id="PS50842">
    <property type="entry name" value="EXPANSIN_EG45"/>
    <property type="match status" value="1"/>
</dbReference>
<dbReference type="Gramene" id="LPERR10G12920.1">
    <property type="protein sequence ID" value="LPERR10G12920.1"/>
    <property type="gene ID" value="LPERR10G12920"/>
</dbReference>
<dbReference type="InterPro" id="IPR007118">
    <property type="entry name" value="Expan_Lol_pI"/>
</dbReference>
<dbReference type="PRINTS" id="PR01225">
    <property type="entry name" value="EXPANSNFAMLY"/>
</dbReference>
<feature type="signal peptide" evidence="6">
    <location>
        <begin position="1"/>
        <end position="30"/>
    </location>
</feature>
<keyword evidence="10" id="KW-1185">Reference proteome</keyword>
<dbReference type="Proteomes" id="UP000032180">
    <property type="component" value="Chromosome 10"/>
</dbReference>
<dbReference type="EnsemblPlants" id="LPERR10G12920.1">
    <property type="protein sequence ID" value="LPERR10G12920.1"/>
    <property type="gene ID" value="LPERR10G12920"/>
</dbReference>
<evidence type="ECO:0000256" key="4">
    <source>
        <dbReference type="ARBA" id="ARBA00022729"/>
    </source>
</evidence>
<dbReference type="InterPro" id="IPR002963">
    <property type="entry name" value="Expansin"/>
</dbReference>
<dbReference type="InterPro" id="IPR036749">
    <property type="entry name" value="Expansin_CBD_sf"/>
</dbReference>
<reference evidence="9 10" key="1">
    <citation type="submission" date="2012-08" db="EMBL/GenBank/DDBJ databases">
        <title>Oryza genome evolution.</title>
        <authorList>
            <person name="Wing R.A."/>
        </authorList>
    </citation>
    <scope>NUCLEOTIDE SEQUENCE</scope>
</reference>
<dbReference type="eggNOG" id="ENOG502QR2X">
    <property type="taxonomic scope" value="Eukaryota"/>
</dbReference>
<evidence type="ECO:0000256" key="5">
    <source>
        <dbReference type="ARBA" id="ARBA00023136"/>
    </source>
</evidence>
<reference evidence="9" key="3">
    <citation type="submission" date="2015-04" db="UniProtKB">
        <authorList>
            <consortium name="EnsemblPlants"/>
        </authorList>
    </citation>
    <scope>IDENTIFICATION</scope>
</reference>
<dbReference type="HOGENOM" id="CLU_027462_0_1_1"/>
<evidence type="ECO:0000256" key="1">
    <source>
        <dbReference type="ARBA" id="ARBA00005392"/>
    </source>
</evidence>
<dbReference type="PANTHER" id="PTHR31867">
    <property type="entry name" value="EXPANSIN-A15"/>
    <property type="match status" value="1"/>
</dbReference>
<proteinExistence type="inferred from homology"/>
<dbReference type="AlphaFoldDB" id="A0A0D9XLW3"/>
<dbReference type="CDD" id="cd22274">
    <property type="entry name" value="DPBB_EXPA_N"/>
    <property type="match status" value="1"/>
</dbReference>
<organism evidence="9 10">
    <name type="scientific">Leersia perrieri</name>
    <dbReference type="NCBI Taxonomy" id="77586"/>
    <lineage>
        <taxon>Eukaryota</taxon>
        <taxon>Viridiplantae</taxon>
        <taxon>Streptophyta</taxon>
        <taxon>Embryophyta</taxon>
        <taxon>Tracheophyta</taxon>
        <taxon>Spermatophyta</taxon>
        <taxon>Magnoliopsida</taxon>
        <taxon>Liliopsida</taxon>
        <taxon>Poales</taxon>
        <taxon>Poaceae</taxon>
        <taxon>BOP clade</taxon>
        <taxon>Oryzoideae</taxon>
        <taxon>Oryzeae</taxon>
        <taxon>Oryzinae</taxon>
        <taxon>Leersia</taxon>
    </lineage>
</organism>
<dbReference type="GO" id="GO:0016020">
    <property type="term" value="C:membrane"/>
    <property type="evidence" value="ECO:0007669"/>
    <property type="project" value="UniProtKB-SubCell"/>
</dbReference>